<dbReference type="PANTHER" id="PTHR30309">
    <property type="entry name" value="INNER MEMBRANE PROTEIN YGIH"/>
    <property type="match status" value="1"/>
</dbReference>
<keyword evidence="8" id="KW-0594">Phospholipid biosynthesis</keyword>
<evidence type="ECO:0000256" key="4">
    <source>
        <dbReference type="ARBA" id="ARBA00022692"/>
    </source>
</evidence>
<comment type="caution">
    <text evidence="11">The sequence shown here is derived from an EMBL/GenBank/DDBJ whole genome shotgun (WGS) entry which is preliminary data.</text>
</comment>
<dbReference type="OrthoDB" id="9777124at2"/>
<keyword evidence="12" id="KW-1185">Reference proteome</keyword>
<evidence type="ECO:0000256" key="7">
    <source>
        <dbReference type="ARBA" id="ARBA00023136"/>
    </source>
</evidence>
<dbReference type="Proteomes" id="UP000292858">
    <property type="component" value="Unassembled WGS sequence"/>
</dbReference>
<evidence type="ECO:0000256" key="1">
    <source>
        <dbReference type="ARBA" id="ARBA00022475"/>
    </source>
</evidence>
<feature type="transmembrane region" description="Helical" evidence="10">
    <location>
        <begin position="30"/>
        <end position="50"/>
    </location>
</feature>
<reference evidence="11 12" key="1">
    <citation type="submission" date="2019-02" db="EMBL/GenBank/DDBJ databases">
        <title>Thermus sp. a novel from hot spring.</title>
        <authorList>
            <person name="Zhao Z."/>
        </authorList>
    </citation>
    <scope>NUCLEOTIDE SEQUENCE [LARGE SCALE GENOMIC DNA]</scope>
    <source>
        <strain evidence="11 12">CFH 72773T</strain>
    </source>
</reference>
<gene>
    <name evidence="11" type="ORF">ETP66_02250</name>
</gene>
<dbReference type="GO" id="GO:0008654">
    <property type="term" value="P:phospholipid biosynthetic process"/>
    <property type="evidence" value="ECO:0007669"/>
    <property type="project" value="UniProtKB-KW"/>
</dbReference>
<keyword evidence="4 10" id="KW-0812">Transmembrane</keyword>
<evidence type="ECO:0000256" key="9">
    <source>
        <dbReference type="ARBA" id="ARBA00023264"/>
    </source>
</evidence>
<proteinExistence type="predicted"/>
<evidence type="ECO:0000313" key="11">
    <source>
        <dbReference type="EMBL" id="TBH21451.1"/>
    </source>
</evidence>
<evidence type="ECO:0000313" key="12">
    <source>
        <dbReference type="Proteomes" id="UP000292858"/>
    </source>
</evidence>
<evidence type="ECO:0000256" key="2">
    <source>
        <dbReference type="ARBA" id="ARBA00022516"/>
    </source>
</evidence>
<dbReference type="NCBIfam" id="NF010978">
    <property type="entry name" value="PRK14401.1"/>
    <property type="match status" value="1"/>
</dbReference>
<organism evidence="11 12">
    <name type="scientific">Thermus thermamylovorans</name>
    <dbReference type="NCBI Taxonomy" id="2509362"/>
    <lineage>
        <taxon>Bacteria</taxon>
        <taxon>Thermotogati</taxon>
        <taxon>Deinococcota</taxon>
        <taxon>Deinococci</taxon>
        <taxon>Thermales</taxon>
        <taxon>Thermaceae</taxon>
        <taxon>Thermus</taxon>
    </lineage>
</organism>
<dbReference type="GO" id="GO:0043772">
    <property type="term" value="F:acyl-phosphate glycerol-3-phosphate acyltransferase activity"/>
    <property type="evidence" value="ECO:0007669"/>
    <property type="project" value="InterPro"/>
</dbReference>
<dbReference type="InterPro" id="IPR003811">
    <property type="entry name" value="G3P_acylTferase_PlsY"/>
</dbReference>
<dbReference type="AlphaFoldDB" id="A0A4Q9B7D7"/>
<accession>A0A4Q9B7D7</accession>
<evidence type="ECO:0000256" key="5">
    <source>
        <dbReference type="ARBA" id="ARBA00022989"/>
    </source>
</evidence>
<keyword evidence="5 10" id="KW-1133">Transmembrane helix</keyword>
<keyword evidence="7 10" id="KW-0472">Membrane</keyword>
<dbReference type="Pfam" id="PF02660">
    <property type="entry name" value="G3P_acyltransf"/>
    <property type="match status" value="1"/>
</dbReference>
<keyword evidence="1" id="KW-1003">Cell membrane</keyword>
<evidence type="ECO:0000256" key="8">
    <source>
        <dbReference type="ARBA" id="ARBA00023209"/>
    </source>
</evidence>
<sequence length="207" mass="21652">MVGSGQRGSAPVETSTLRIGQGGPSCKNGAVGYLVLAYLLGSLVAGLLLFPEVRGRDLPGGSGVFRRKGPLASALVVLFDLGKGALAASLTPLEWRPLAGAAVVAGHNWPLFFRFRGGGGIAPSLGFFLVWFPGETLAAAGVGLWVAGLYHALYWRLRRRGIYPIPFGAAFGYLAFLLLVPEGGRLGAALVAALVALRGVQILRGRW</sequence>
<dbReference type="GO" id="GO:0005886">
    <property type="term" value="C:plasma membrane"/>
    <property type="evidence" value="ECO:0007669"/>
    <property type="project" value="InterPro"/>
</dbReference>
<dbReference type="EMBL" id="SIJL01000002">
    <property type="protein sequence ID" value="TBH21451.1"/>
    <property type="molecule type" value="Genomic_DNA"/>
</dbReference>
<feature type="transmembrane region" description="Helical" evidence="10">
    <location>
        <begin position="125"/>
        <end position="150"/>
    </location>
</feature>
<keyword evidence="6" id="KW-0443">Lipid metabolism</keyword>
<evidence type="ECO:0000256" key="10">
    <source>
        <dbReference type="SAM" id="Phobius"/>
    </source>
</evidence>
<feature type="transmembrane region" description="Helical" evidence="10">
    <location>
        <begin position="162"/>
        <end position="180"/>
    </location>
</feature>
<keyword evidence="3" id="KW-0808">Transferase</keyword>
<dbReference type="SMART" id="SM01207">
    <property type="entry name" value="G3P_acyltransf"/>
    <property type="match status" value="1"/>
</dbReference>
<evidence type="ECO:0008006" key="13">
    <source>
        <dbReference type="Google" id="ProtNLM"/>
    </source>
</evidence>
<name>A0A4Q9B7D7_9DEIN</name>
<evidence type="ECO:0000256" key="6">
    <source>
        <dbReference type="ARBA" id="ARBA00023098"/>
    </source>
</evidence>
<keyword evidence="9" id="KW-1208">Phospholipid metabolism</keyword>
<protein>
    <recommendedName>
        <fullName evidence="13">Glycerol-3-phosphate acyltransferase</fullName>
    </recommendedName>
</protein>
<evidence type="ECO:0000256" key="3">
    <source>
        <dbReference type="ARBA" id="ARBA00022679"/>
    </source>
</evidence>
<feature type="transmembrane region" description="Helical" evidence="10">
    <location>
        <begin position="71"/>
        <end position="90"/>
    </location>
</feature>
<dbReference type="PANTHER" id="PTHR30309:SF0">
    <property type="entry name" value="GLYCEROL-3-PHOSPHATE ACYLTRANSFERASE-RELATED"/>
    <property type="match status" value="1"/>
</dbReference>
<keyword evidence="2" id="KW-0444">Lipid biosynthesis</keyword>